<name>A0A9J6EVT8_RHIMP</name>
<reference evidence="1" key="2">
    <citation type="submission" date="2021-09" db="EMBL/GenBank/DDBJ databases">
        <authorList>
            <person name="Jia N."/>
            <person name="Wang J."/>
            <person name="Shi W."/>
            <person name="Du L."/>
            <person name="Sun Y."/>
            <person name="Zhan W."/>
            <person name="Jiang J."/>
            <person name="Wang Q."/>
            <person name="Zhang B."/>
            <person name="Ji P."/>
            <person name="Sakyi L.B."/>
            <person name="Cui X."/>
            <person name="Yuan T."/>
            <person name="Jiang B."/>
            <person name="Yang W."/>
            <person name="Lam T.T.-Y."/>
            <person name="Chang Q."/>
            <person name="Ding S."/>
            <person name="Wang X."/>
            <person name="Zhu J."/>
            <person name="Ruan X."/>
            <person name="Zhao L."/>
            <person name="Wei J."/>
            <person name="Que T."/>
            <person name="Du C."/>
            <person name="Cheng J."/>
            <person name="Dai P."/>
            <person name="Han X."/>
            <person name="Huang E."/>
            <person name="Gao Y."/>
            <person name="Liu J."/>
            <person name="Shao H."/>
            <person name="Ye R."/>
            <person name="Li L."/>
            <person name="Wei W."/>
            <person name="Wang X."/>
            <person name="Wang C."/>
            <person name="Huo Q."/>
            <person name="Li W."/>
            <person name="Guo W."/>
            <person name="Chen H."/>
            <person name="Chen S."/>
            <person name="Zhou L."/>
            <person name="Zhou L."/>
            <person name="Ni X."/>
            <person name="Tian J."/>
            <person name="Zhou Y."/>
            <person name="Sheng Y."/>
            <person name="Liu T."/>
            <person name="Pan Y."/>
            <person name="Xia L."/>
            <person name="Li J."/>
            <person name="Zhao F."/>
            <person name="Cao W."/>
        </authorList>
    </citation>
    <scope>NUCLEOTIDE SEQUENCE</scope>
    <source>
        <strain evidence="1">Rmic-2018</strain>
        <tissue evidence="1">Larvae</tissue>
    </source>
</reference>
<protein>
    <submittedName>
        <fullName evidence="1">Uncharacterized protein</fullName>
    </submittedName>
</protein>
<keyword evidence="2" id="KW-1185">Reference proteome</keyword>
<dbReference type="Proteomes" id="UP000821866">
    <property type="component" value="Chromosome 1"/>
</dbReference>
<dbReference type="VEuPathDB" id="VectorBase:LOC119159478"/>
<reference evidence="1" key="1">
    <citation type="journal article" date="2020" name="Cell">
        <title>Large-Scale Comparative Analyses of Tick Genomes Elucidate Their Genetic Diversity and Vector Capacities.</title>
        <authorList>
            <consortium name="Tick Genome and Microbiome Consortium (TIGMIC)"/>
            <person name="Jia N."/>
            <person name="Wang J."/>
            <person name="Shi W."/>
            <person name="Du L."/>
            <person name="Sun Y."/>
            <person name="Zhan W."/>
            <person name="Jiang J.F."/>
            <person name="Wang Q."/>
            <person name="Zhang B."/>
            <person name="Ji P."/>
            <person name="Bell-Sakyi L."/>
            <person name="Cui X.M."/>
            <person name="Yuan T.T."/>
            <person name="Jiang B.G."/>
            <person name="Yang W.F."/>
            <person name="Lam T.T."/>
            <person name="Chang Q.C."/>
            <person name="Ding S.J."/>
            <person name="Wang X.J."/>
            <person name="Zhu J.G."/>
            <person name="Ruan X.D."/>
            <person name="Zhao L."/>
            <person name="Wei J.T."/>
            <person name="Ye R.Z."/>
            <person name="Que T.C."/>
            <person name="Du C.H."/>
            <person name="Zhou Y.H."/>
            <person name="Cheng J.X."/>
            <person name="Dai P.F."/>
            <person name="Guo W.B."/>
            <person name="Han X.H."/>
            <person name="Huang E.J."/>
            <person name="Li L.F."/>
            <person name="Wei W."/>
            <person name="Gao Y.C."/>
            <person name="Liu J.Z."/>
            <person name="Shao H.Z."/>
            <person name="Wang X."/>
            <person name="Wang C.C."/>
            <person name="Yang T.C."/>
            <person name="Huo Q.B."/>
            <person name="Li W."/>
            <person name="Chen H.Y."/>
            <person name="Chen S.E."/>
            <person name="Zhou L.G."/>
            <person name="Ni X.B."/>
            <person name="Tian J.H."/>
            <person name="Sheng Y."/>
            <person name="Liu T."/>
            <person name="Pan Y.S."/>
            <person name="Xia L.Y."/>
            <person name="Li J."/>
            <person name="Zhao F."/>
            <person name="Cao W.C."/>
        </authorList>
    </citation>
    <scope>NUCLEOTIDE SEQUENCE</scope>
    <source>
        <strain evidence="1">Rmic-2018</strain>
    </source>
</reference>
<accession>A0A9J6EVT8</accession>
<evidence type="ECO:0000313" key="2">
    <source>
        <dbReference type="Proteomes" id="UP000821866"/>
    </source>
</evidence>
<sequence length="240" mass="26612">MEECARLRPRIADAQWIDCGDAVSNGEVRKDMGLPDSVRDVDSSHVSVDADVIGAREIHDACARKTTKMLEGHLSMSAIARIIERFLESSGAAMRQGASKARLGIHTKAFNPMMEDEERLFWEQRRFEDEMDRCRFFGRGLGPMGPMRPWGPPMMGPPGPMVGWPRHCPCPPLPPPPPPIGWRHRSRGGNNQIGSNAHPARVGAQSGQVHHAVRDQACLFEVPSYGSSSVAGWKWGWGWN</sequence>
<comment type="caution">
    <text evidence="1">The sequence shown here is derived from an EMBL/GenBank/DDBJ whole genome shotgun (WGS) entry which is preliminary data.</text>
</comment>
<proteinExistence type="predicted"/>
<evidence type="ECO:0000313" key="1">
    <source>
        <dbReference type="EMBL" id="KAH8038462.1"/>
    </source>
</evidence>
<dbReference type="EMBL" id="JABSTU010000001">
    <property type="protein sequence ID" value="KAH8038462.1"/>
    <property type="molecule type" value="Genomic_DNA"/>
</dbReference>
<organism evidence="1 2">
    <name type="scientific">Rhipicephalus microplus</name>
    <name type="common">Cattle tick</name>
    <name type="synonym">Boophilus microplus</name>
    <dbReference type="NCBI Taxonomy" id="6941"/>
    <lineage>
        <taxon>Eukaryota</taxon>
        <taxon>Metazoa</taxon>
        <taxon>Ecdysozoa</taxon>
        <taxon>Arthropoda</taxon>
        <taxon>Chelicerata</taxon>
        <taxon>Arachnida</taxon>
        <taxon>Acari</taxon>
        <taxon>Parasitiformes</taxon>
        <taxon>Ixodida</taxon>
        <taxon>Ixodoidea</taxon>
        <taxon>Ixodidae</taxon>
        <taxon>Rhipicephalinae</taxon>
        <taxon>Rhipicephalus</taxon>
        <taxon>Boophilus</taxon>
    </lineage>
</organism>
<dbReference type="AlphaFoldDB" id="A0A9J6EVT8"/>
<gene>
    <name evidence="1" type="ORF">HPB51_001635</name>
</gene>